<dbReference type="AlphaFoldDB" id="E9I7H2"/>
<dbReference type="HOGENOM" id="CLU_2549460_0_0_1"/>
<dbReference type="KEGG" id="dpx:DAPPUDRAFT_279581"/>
<name>E9I7H2_DAPPU</name>
<sequence length="83" mass="9240">MTTNPTILSKRIAEALTARQEGAQWESFIVSMLEKLEISADERAKAVKRYEELARHVARKLGVGEVDVHVVVQGSMRTQTTTA</sequence>
<reference evidence="1 2" key="1">
    <citation type="journal article" date="2011" name="Science">
        <title>The ecoresponsive genome of Daphnia pulex.</title>
        <authorList>
            <person name="Colbourne J.K."/>
            <person name="Pfrender M.E."/>
            <person name="Gilbert D."/>
            <person name="Thomas W.K."/>
            <person name="Tucker A."/>
            <person name="Oakley T.H."/>
            <person name="Tokishita S."/>
            <person name="Aerts A."/>
            <person name="Arnold G.J."/>
            <person name="Basu M.K."/>
            <person name="Bauer D.J."/>
            <person name="Caceres C.E."/>
            <person name="Carmel L."/>
            <person name="Casola C."/>
            <person name="Choi J.H."/>
            <person name="Detter J.C."/>
            <person name="Dong Q."/>
            <person name="Dusheyko S."/>
            <person name="Eads B.D."/>
            <person name="Frohlich T."/>
            <person name="Geiler-Samerotte K.A."/>
            <person name="Gerlach D."/>
            <person name="Hatcher P."/>
            <person name="Jogdeo S."/>
            <person name="Krijgsveld J."/>
            <person name="Kriventseva E.V."/>
            <person name="Kultz D."/>
            <person name="Laforsch C."/>
            <person name="Lindquist E."/>
            <person name="Lopez J."/>
            <person name="Manak J.R."/>
            <person name="Muller J."/>
            <person name="Pangilinan J."/>
            <person name="Patwardhan R.P."/>
            <person name="Pitluck S."/>
            <person name="Pritham E.J."/>
            <person name="Rechtsteiner A."/>
            <person name="Rho M."/>
            <person name="Rogozin I.B."/>
            <person name="Sakarya O."/>
            <person name="Salamov A."/>
            <person name="Schaack S."/>
            <person name="Shapiro H."/>
            <person name="Shiga Y."/>
            <person name="Skalitzky C."/>
            <person name="Smith Z."/>
            <person name="Souvorov A."/>
            <person name="Sung W."/>
            <person name="Tang Z."/>
            <person name="Tsuchiya D."/>
            <person name="Tu H."/>
            <person name="Vos H."/>
            <person name="Wang M."/>
            <person name="Wolf Y.I."/>
            <person name="Yamagata H."/>
            <person name="Yamada T."/>
            <person name="Ye Y."/>
            <person name="Shaw J.R."/>
            <person name="Andrews J."/>
            <person name="Crease T.J."/>
            <person name="Tang H."/>
            <person name="Lucas S.M."/>
            <person name="Robertson H.M."/>
            <person name="Bork P."/>
            <person name="Koonin E.V."/>
            <person name="Zdobnov E.M."/>
            <person name="Grigoriev I.V."/>
            <person name="Lynch M."/>
            <person name="Boore J.L."/>
        </authorList>
    </citation>
    <scope>NUCLEOTIDE SEQUENCE [LARGE SCALE GENOMIC DNA]</scope>
</reference>
<protein>
    <submittedName>
        <fullName evidence="1">Uncharacterized protein</fullName>
    </submittedName>
</protein>
<feature type="non-terminal residue" evidence="1">
    <location>
        <position position="83"/>
    </location>
</feature>
<evidence type="ECO:0000313" key="1">
    <source>
        <dbReference type="EMBL" id="EFX60059.1"/>
    </source>
</evidence>
<dbReference type="InParanoid" id="E9I7H2"/>
<evidence type="ECO:0000313" key="2">
    <source>
        <dbReference type="Proteomes" id="UP000000305"/>
    </source>
</evidence>
<keyword evidence="2" id="KW-1185">Reference proteome</keyword>
<gene>
    <name evidence="1" type="ORF">DAPPUDRAFT_279581</name>
</gene>
<dbReference type="Proteomes" id="UP000000305">
    <property type="component" value="Unassembled WGS sequence"/>
</dbReference>
<proteinExistence type="predicted"/>
<dbReference type="EMBL" id="GL737219">
    <property type="protein sequence ID" value="EFX60059.1"/>
    <property type="molecule type" value="Genomic_DNA"/>
</dbReference>
<organism evidence="1 2">
    <name type="scientific">Daphnia pulex</name>
    <name type="common">Water flea</name>
    <dbReference type="NCBI Taxonomy" id="6669"/>
    <lineage>
        <taxon>Eukaryota</taxon>
        <taxon>Metazoa</taxon>
        <taxon>Ecdysozoa</taxon>
        <taxon>Arthropoda</taxon>
        <taxon>Crustacea</taxon>
        <taxon>Branchiopoda</taxon>
        <taxon>Diplostraca</taxon>
        <taxon>Cladocera</taxon>
        <taxon>Anomopoda</taxon>
        <taxon>Daphniidae</taxon>
        <taxon>Daphnia</taxon>
    </lineage>
</organism>
<accession>E9I7H2</accession>